<dbReference type="PANTHER" id="PTHR12189:SF2">
    <property type="entry name" value="MRNA CAP GUANINE-N7 METHYLTRANSFERASE"/>
    <property type="match status" value="1"/>
</dbReference>
<keyword evidence="6" id="KW-0507">mRNA processing</keyword>
<dbReference type="InterPro" id="IPR004971">
    <property type="entry name" value="mRNA_G-N7_MeTrfase_dom"/>
</dbReference>
<dbReference type="PROSITE" id="PS51562">
    <property type="entry name" value="RNA_CAP0_MT"/>
    <property type="match status" value="1"/>
</dbReference>
<evidence type="ECO:0000313" key="11">
    <source>
        <dbReference type="Proteomes" id="UP000298663"/>
    </source>
</evidence>
<gene>
    <name evidence="10" type="ORF">L596_008222</name>
</gene>
<dbReference type="GO" id="GO:0003723">
    <property type="term" value="F:RNA binding"/>
    <property type="evidence" value="ECO:0007669"/>
    <property type="project" value="UniProtKB-KW"/>
</dbReference>
<dbReference type="Proteomes" id="UP000298663">
    <property type="component" value="Unassembled WGS sequence"/>
</dbReference>
<dbReference type="PANTHER" id="PTHR12189">
    <property type="entry name" value="MRNA GUANINE-7- METHYLTRANSFERASE"/>
    <property type="match status" value="1"/>
</dbReference>
<comment type="catalytic activity">
    <reaction evidence="7">
        <text>a 5'-end (5'-triphosphoguanosine)-ribonucleoside in mRNA + S-adenosyl-L-methionine = a 5'-end (N(7)-methyl 5'-triphosphoguanosine)-ribonucleoside in mRNA + S-adenosyl-L-homocysteine</text>
        <dbReference type="Rhea" id="RHEA:67008"/>
        <dbReference type="Rhea" id="RHEA-COMP:17166"/>
        <dbReference type="Rhea" id="RHEA-COMP:17167"/>
        <dbReference type="ChEBI" id="CHEBI:57856"/>
        <dbReference type="ChEBI" id="CHEBI:59789"/>
        <dbReference type="ChEBI" id="CHEBI:156461"/>
        <dbReference type="ChEBI" id="CHEBI:167617"/>
        <dbReference type="EC" id="2.1.1.56"/>
    </reaction>
</comment>
<dbReference type="EMBL" id="AZBU02000002">
    <property type="protein sequence ID" value="TKR93843.1"/>
    <property type="molecule type" value="Genomic_DNA"/>
</dbReference>
<evidence type="ECO:0000256" key="1">
    <source>
        <dbReference type="ARBA" id="ARBA00011926"/>
    </source>
</evidence>
<evidence type="ECO:0000256" key="4">
    <source>
        <dbReference type="ARBA" id="ARBA00022691"/>
    </source>
</evidence>
<feature type="domain" description="MRNA cap 0 methyltransferase" evidence="9">
    <location>
        <begin position="117"/>
        <end position="437"/>
    </location>
</feature>
<dbReference type="EC" id="2.1.1.56" evidence="1"/>
<reference evidence="10 11" key="1">
    <citation type="journal article" date="2015" name="Genome Biol.">
        <title>Comparative genomics of Steinernema reveals deeply conserved gene regulatory networks.</title>
        <authorList>
            <person name="Dillman A.R."/>
            <person name="Macchietto M."/>
            <person name="Porter C.F."/>
            <person name="Rogers A."/>
            <person name="Williams B."/>
            <person name="Antoshechkin I."/>
            <person name="Lee M.M."/>
            <person name="Goodwin Z."/>
            <person name="Lu X."/>
            <person name="Lewis E.E."/>
            <person name="Goodrich-Blair H."/>
            <person name="Stock S.P."/>
            <person name="Adams B.J."/>
            <person name="Sternberg P.W."/>
            <person name="Mortazavi A."/>
        </authorList>
    </citation>
    <scope>NUCLEOTIDE SEQUENCE [LARGE SCALE GENOMIC DNA]</scope>
    <source>
        <strain evidence="10 11">ALL</strain>
    </source>
</reference>
<dbReference type="Pfam" id="PF03291">
    <property type="entry name" value="mRNA_G-N7_MeTrfase"/>
    <property type="match status" value="1"/>
</dbReference>
<evidence type="ECO:0000256" key="8">
    <source>
        <dbReference type="SAM" id="MobiDB-lite"/>
    </source>
</evidence>
<dbReference type="GO" id="GO:0005634">
    <property type="term" value="C:nucleus"/>
    <property type="evidence" value="ECO:0007669"/>
    <property type="project" value="TreeGrafter"/>
</dbReference>
<keyword evidence="11" id="KW-1185">Reference proteome</keyword>
<evidence type="ECO:0000256" key="6">
    <source>
        <dbReference type="ARBA" id="ARBA00023042"/>
    </source>
</evidence>
<comment type="caution">
    <text evidence="10">The sequence shown here is derived from an EMBL/GenBank/DDBJ whole genome shotgun (WGS) entry which is preliminary data.</text>
</comment>
<keyword evidence="4" id="KW-0949">S-adenosyl-L-methionine</keyword>
<keyword evidence="5" id="KW-0694">RNA-binding</keyword>
<evidence type="ECO:0000256" key="5">
    <source>
        <dbReference type="ARBA" id="ARBA00022884"/>
    </source>
</evidence>
<feature type="region of interest" description="Disordered" evidence="8">
    <location>
        <begin position="1"/>
        <end position="24"/>
    </location>
</feature>
<dbReference type="Gene3D" id="3.40.50.150">
    <property type="entry name" value="Vaccinia Virus protein VP39"/>
    <property type="match status" value="1"/>
</dbReference>
<keyword evidence="2" id="KW-0489">Methyltransferase</keyword>
<accession>A0A4U5PCC3</accession>
<evidence type="ECO:0000313" key="10">
    <source>
        <dbReference type="EMBL" id="TKR93843.1"/>
    </source>
</evidence>
<dbReference type="CDD" id="cd02440">
    <property type="entry name" value="AdoMet_MTases"/>
    <property type="match status" value="1"/>
</dbReference>
<dbReference type="InterPro" id="IPR029063">
    <property type="entry name" value="SAM-dependent_MTases_sf"/>
</dbReference>
<name>A0A4U5PCC3_STECR</name>
<feature type="compositionally biased region" description="Acidic residues" evidence="8">
    <location>
        <begin position="11"/>
        <end position="20"/>
    </location>
</feature>
<keyword evidence="3" id="KW-0808">Transferase</keyword>
<dbReference type="AlphaFoldDB" id="A0A4U5PCC3"/>
<organism evidence="10 11">
    <name type="scientific">Steinernema carpocapsae</name>
    <name type="common">Entomopathogenic nematode</name>
    <dbReference type="NCBI Taxonomy" id="34508"/>
    <lineage>
        <taxon>Eukaryota</taxon>
        <taxon>Metazoa</taxon>
        <taxon>Ecdysozoa</taxon>
        <taxon>Nematoda</taxon>
        <taxon>Chromadorea</taxon>
        <taxon>Rhabditida</taxon>
        <taxon>Tylenchina</taxon>
        <taxon>Panagrolaimomorpha</taxon>
        <taxon>Strongyloidoidea</taxon>
        <taxon>Steinernematidae</taxon>
        <taxon>Steinernema</taxon>
    </lineage>
</organism>
<protein>
    <recommendedName>
        <fullName evidence="1">mRNA (guanine-N(7))-methyltransferase</fullName>
        <ecNumber evidence="1">2.1.1.56</ecNumber>
    </recommendedName>
</protein>
<proteinExistence type="predicted"/>
<dbReference type="GO" id="GO:0004482">
    <property type="term" value="F:mRNA 5'-cap (guanine-N7-)-methyltransferase activity"/>
    <property type="evidence" value="ECO:0007669"/>
    <property type="project" value="UniProtKB-EC"/>
</dbReference>
<evidence type="ECO:0000259" key="9">
    <source>
        <dbReference type="PROSITE" id="PS51562"/>
    </source>
</evidence>
<keyword evidence="6" id="KW-0506">mRNA capping</keyword>
<evidence type="ECO:0000256" key="7">
    <source>
        <dbReference type="ARBA" id="ARBA00044712"/>
    </source>
</evidence>
<evidence type="ECO:0000256" key="3">
    <source>
        <dbReference type="ARBA" id="ARBA00022679"/>
    </source>
</evidence>
<sequence length="439" mass="50091">MNQYDPSSDSDSSESEEDDGNSLPILVQNAGGAVSKKGEECGGARSSKKRRFLFVALRLTCVCNKLLLSKGSDCFHPRFLFESFQYSCFPVCTMTSQDVASHYNAVPEKGLAERTQSRIFYLRNFNNWMKSMLINEFLEKLRQEGCHRPRVLDLCCGKGGDLLKWKQGNISSIVMTDVADVSLQQCESRYREMKDRGRNDRQELFSAQFLHADASKERLLPKLEGAHFDISSCQFALHYSFASEAQARQMLQNATESIRLGGYFIGTLPDADVMYHCIKENNGKFLNDVCSLEYDDKTVDFQTHIPPLFGAKFHFTLDKVVNCPEFLVHFELLVEMMKELGFELALRKRFSDAIPFFLKDHGSGRALFGRMQALEPYPPEGDVTLMGPEAEYSDGKAEFEERERENKWEGHHRTLGTLSQSEWQVASMYLVFAFQRVSE</sequence>
<dbReference type="OrthoDB" id="10248867at2759"/>
<evidence type="ECO:0000256" key="2">
    <source>
        <dbReference type="ARBA" id="ARBA00022603"/>
    </source>
</evidence>
<reference evidence="10 11" key="2">
    <citation type="journal article" date="2019" name="G3 (Bethesda)">
        <title>Hybrid Assembly of the Genome of the Entomopathogenic Nematode Steinernema carpocapsae Identifies the X-Chromosome.</title>
        <authorList>
            <person name="Serra L."/>
            <person name="Macchietto M."/>
            <person name="Macias-Munoz A."/>
            <person name="McGill C.J."/>
            <person name="Rodriguez I.M."/>
            <person name="Rodriguez B."/>
            <person name="Murad R."/>
            <person name="Mortazavi A."/>
        </authorList>
    </citation>
    <scope>NUCLEOTIDE SEQUENCE [LARGE SCALE GENOMIC DNA]</scope>
    <source>
        <strain evidence="10 11">ALL</strain>
    </source>
</reference>
<dbReference type="SUPFAM" id="SSF53335">
    <property type="entry name" value="S-adenosyl-L-methionine-dependent methyltransferases"/>
    <property type="match status" value="1"/>
</dbReference>
<dbReference type="InterPro" id="IPR039753">
    <property type="entry name" value="RG7MT1"/>
</dbReference>